<comment type="caution">
    <text evidence="6">The sequence shown here is derived from an EMBL/GenBank/DDBJ whole genome shotgun (WGS) entry which is preliminary data.</text>
</comment>
<organism evidence="6 7">
    <name type="scientific">Staurois parvus</name>
    <dbReference type="NCBI Taxonomy" id="386267"/>
    <lineage>
        <taxon>Eukaryota</taxon>
        <taxon>Metazoa</taxon>
        <taxon>Chordata</taxon>
        <taxon>Craniata</taxon>
        <taxon>Vertebrata</taxon>
        <taxon>Euteleostomi</taxon>
        <taxon>Amphibia</taxon>
        <taxon>Batrachia</taxon>
        <taxon>Anura</taxon>
        <taxon>Neobatrachia</taxon>
        <taxon>Ranoidea</taxon>
        <taxon>Ranidae</taxon>
        <taxon>Staurois</taxon>
    </lineage>
</organism>
<keyword evidence="2" id="KW-0472">Membrane</keyword>
<accession>A0ABN9EG67</accession>
<keyword evidence="4" id="KW-0325">Glycoprotein</keyword>
<evidence type="ECO:0000259" key="5">
    <source>
        <dbReference type="PROSITE" id="PS50213"/>
    </source>
</evidence>
<dbReference type="Gene3D" id="2.30.180.10">
    <property type="entry name" value="FAS1 domain"/>
    <property type="match status" value="1"/>
</dbReference>
<dbReference type="InterPro" id="IPR000782">
    <property type="entry name" value="FAS1_domain"/>
</dbReference>
<dbReference type="Proteomes" id="UP001162483">
    <property type="component" value="Unassembled WGS sequence"/>
</dbReference>
<comment type="subcellular location">
    <subcellularLocation>
        <location evidence="1">Membrane</location>
    </subcellularLocation>
</comment>
<reference evidence="6" key="1">
    <citation type="submission" date="2023-05" db="EMBL/GenBank/DDBJ databases">
        <authorList>
            <person name="Stuckert A."/>
        </authorList>
    </citation>
    <scope>NUCLEOTIDE SEQUENCE</scope>
</reference>
<evidence type="ECO:0000256" key="1">
    <source>
        <dbReference type="ARBA" id="ARBA00004370"/>
    </source>
</evidence>
<dbReference type="EMBL" id="CATNWA010015384">
    <property type="protein sequence ID" value="CAI9582741.1"/>
    <property type="molecule type" value="Genomic_DNA"/>
</dbReference>
<dbReference type="InterPro" id="IPR036378">
    <property type="entry name" value="FAS1_dom_sf"/>
</dbReference>
<dbReference type="SUPFAM" id="SSF82153">
    <property type="entry name" value="FAS1 domain"/>
    <property type="match status" value="1"/>
</dbReference>
<sequence length="93" mass="10511">MEILLENGRYNRFRSLLEKSNLGPDLEKNGPYTVFVPNNDALSGMENGTLEYLLSKEGSWKLLELMRYHIVSSAELDVANIISSTQIMSMANQ</sequence>
<dbReference type="PANTHER" id="PTHR24038:SF0">
    <property type="entry name" value="STABILIN-2"/>
    <property type="match status" value="1"/>
</dbReference>
<gene>
    <name evidence="6" type="ORF">SPARVUS_LOCUS9708286</name>
</gene>
<dbReference type="PANTHER" id="PTHR24038">
    <property type="entry name" value="STABILIN"/>
    <property type="match status" value="1"/>
</dbReference>
<evidence type="ECO:0000313" key="7">
    <source>
        <dbReference type="Proteomes" id="UP001162483"/>
    </source>
</evidence>
<feature type="domain" description="FAS1" evidence="5">
    <location>
        <begin position="1"/>
        <end position="93"/>
    </location>
</feature>
<evidence type="ECO:0000313" key="6">
    <source>
        <dbReference type="EMBL" id="CAI9582741.1"/>
    </source>
</evidence>
<protein>
    <recommendedName>
        <fullName evidence="5">FAS1 domain-containing protein</fullName>
    </recommendedName>
</protein>
<evidence type="ECO:0000256" key="4">
    <source>
        <dbReference type="ARBA" id="ARBA00023180"/>
    </source>
</evidence>
<evidence type="ECO:0000256" key="3">
    <source>
        <dbReference type="ARBA" id="ARBA00023157"/>
    </source>
</evidence>
<feature type="non-terminal residue" evidence="6">
    <location>
        <position position="93"/>
    </location>
</feature>
<evidence type="ECO:0000256" key="2">
    <source>
        <dbReference type="ARBA" id="ARBA00023136"/>
    </source>
</evidence>
<dbReference type="Pfam" id="PF02469">
    <property type="entry name" value="Fasciclin"/>
    <property type="match status" value="1"/>
</dbReference>
<proteinExistence type="predicted"/>
<dbReference type="PROSITE" id="PS50213">
    <property type="entry name" value="FAS1"/>
    <property type="match status" value="1"/>
</dbReference>
<keyword evidence="7" id="KW-1185">Reference proteome</keyword>
<name>A0ABN9EG67_9NEOB</name>
<keyword evidence="3" id="KW-1015">Disulfide bond</keyword>